<feature type="compositionally biased region" description="Low complexity" evidence="2">
    <location>
        <begin position="1"/>
        <end position="12"/>
    </location>
</feature>
<accession>A0A4U5M5E9</accession>
<dbReference type="CDD" id="cd00590">
    <property type="entry name" value="RRM_SF"/>
    <property type="match status" value="1"/>
</dbReference>
<dbReference type="GO" id="GO:0003723">
    <property type="term" value="F:RNA binding"/>
    <property type="evidence" value="ECO:0007669"/>
    <property type="project" value="UniProtKB-UniRule"/>
</dbReference>
<reference evidence="4 5" key="2">
    <citation type="journal article" date="2019" name="G3 (Bethesda)">
        <title>Hybrid Assembly of the Genome of the Entomopathogenic Nematode Steinernema carpocapsae Identifies the X-Chromosome.</title>
        <authorList>
            <person name="Serra L."/>
            <person name="Macchietto M."/>
            <person name="Macias-Munoz A."/>
            <person name="McGill C.J."/>
            <person name="Rodriguez I.M."/>
            <person name="Rodriguez B."/>
            <person name="Murad R."/>
            <person name="Mortazavi A."/>
        </authorList>
    </citation>
    <scope>NUCLEOTIDE SEQUENCE [LARGE SCALE GENOMIC DNA]</scope>
    <source>
        <strain evidence="4 5">ALL</strain>
    </source>
</reference>
<keyword evidence="5" id="KW-1185">Reference proteome</keyword>
<feature type="domain" description="RRM" evidence="3">
    <location>
        <begin position="121"/>
        <end position="198"/>
    </location>
</feature>
<dbReference type="Pfam" id="PF00076">
    <property type="entry name" value="RRM_1"/>
    <property type="match status" value="2"/>
</dbReference>
<sequence length="312" mass="34187">MTQQSGPSSFPSGAPPPNAQPQESFDQQKNVFVKNFGQEFSQADLENLFAPYGEIVSSVVMKDSNGRSRGFGFVAFSTREQARDAIHALDKTVLPNGLTLSVSQAQRKQDRVAFLEQKRGVVLFVNYLDTRIAEDQIGHFFAQFGGVSSVRRGVYSTGSPKRYALITMQNMEGAMIAIQQANGALVSGQPISVEIARNNRGSPMSMTPPASPSPVHFMALPPQMPMQMVPQQSQQQMQPYPAMVNPAFLQQFDHPALAYMHPNEAAMVRHQIIQQAYGLTYGFPTPPASEAGTPTHSFLPGARNVSHSPKYQ</sequence>
<dbReference type="AlphaFoldDB" id="A0A4U5M5E9"/>
<dbReference type="PANTHER" id="PTHR15241:SF304">
    <property type="entry name" value="RRM DOMAIN-CONTAINING PROTEIN"/>
    <property type="match status" value="1"/>
</dbReference>
<dbReference type="Proteomes" id="UP000298663">
    <property type="component" value="Unassembled WGS sequence"/>
</dbReference>
<dbReference type="InterPro" id="IPR012677">
    <property type="entry name" value="Nucleotide-bd_a/b_plait_sf"/>
</dbReference>
<feature type="region of interest" description="Disordered" evidence="2">
    <location>
        <begin position="288"/>
        <end position="312"/>
    </location>
</feature>
<evidence type="ECO:0000259" key="3">
    <source>
        <dbReference type="PROSITE" id="PS50102"/>
    </source>
</evidence>
<dbReference type="SMART" id="SM00360">
    <property type="entry name" value="RRM"/>
    <property type="match status" value="2"/>
</dbReference>
<dbReference type="OrthoDB" id="5916671at2759"/>
<dbReference type="PANTHER" id="PTHR15241">
    <property type="entry name" value="TRANSFORMER-2-RELATED"/>
    <property type="match status" value="1"/>
</dbReference>
<evidence type="ECO:0000313" key="4">
    <source>
        <dbReference type="EMBL" id="TKR64081.1"/>
    </source>
</evidence>
<protein>
    <recommendedName>
        <fullName evidence="3">RRM domain-containing protein</fullName>
    </recommendedName>
</protein>
<comment type="caution">
    <text evidence="4">The sequence shown here is derived from an EMBL/GenBank/DDBJ whole genome shotgun (WGS) entry which is preliminary data.</text>
</comment>
<keyword evidence="1" id="KW-0694">RNA-binding</keyword>
<dbReference type="SUPFAM" id="SSF54928">
    <property type="entry name" value="RNA-binding domain, RBD"/>
    <property type="match status" value="1"/>
</dbReference>
<dbReference type="InterPro" id="IPR000504">
    <property type="entry name" value="RRM_dom"/>
</dbReference>
<name>A0A4U5M5E9_STECR</name>
<dbReference type="Gene3D" id="3.30.70.330">
    <property type="match status" value="2"/>
</dbReference>
<reference evidence="4 5" key="1">
    <citation type="journal article" date="2015" name="Genome Biol.">
        <title>Comparative genomics of Steinernema reveals deeply conserved gene regulatory networks.</title>
        <authorList>
            <person name="Dillman A.R."/>
            <person name="Macchietto M."/>
            <person name="Porter C.F."/>
            <person name="Rogers A."/>
            <person name="Williams B."/>
            <person name="Antoshechkin I."/>
            <person name="Lee M.M."/>
            <person name="Goodwin Z."/>
            <person name="Lu X."/>
            <person name="Lewis E.E."/>
            <person name="Goodrich-Blair H."/>
            <person name="Stock S.P."/>
            <person name="Adams B.J."/>
            <person name="Sternberg P.W."/>
            <person name="Mortazavi A."/>
        </authorList>
    </citation>
    <scope>NUCLEOTIDE SEQUENCE [LARGE SCALE GENOMIC DNA]</scope>
    <source>
        <strain evidence="4 5">ALL</strain>
    </source>
</reference>
<feature type="region of interest" description="Disordered" evidence="2">
    <location>
        <begin position="1"/>
        <end position="25"/>
    </location>
</feature>
<evidence type="ECO:0000256" key="1">
    <source>
        <dbReference type="PROSITE-ProRule" id="PRU00176"/>
    </source>
</evidence>
<feature type="domain" description="RRM" evidence="3">
    <location>
        <begin position="29"/>
        <end position="107"/>
    </location>
</feature>
<organism evidence="4 5">
    <name type="scientific">Steinernema carpocapsae</name>
    <name type="common">Entomopathogenic nematode</name>
    <dbReference type="NCBI Taxonomy" id="34508"/>
    <lineage>
        <taxon>Eukaryota</taxon>
        <taxon>Metazoa</taxon>
        <taxon>Ecdysozoa</taxon>
        <taxon>Nematoda</taxon>
        <taxon>Chromadorea</taxon>
        <taxon>Rhabditida</taxon>
        <taxon>Tylenchina</taxon>
        <taxon>Panagrolaimomorpha</taxon>
        <taxon>Strongyloidoidea</taxon>
        <taxon>Steinernematidae</taxon>
        <taxon>Steinernema</taxon>
    </lineage>
</organism>
<dbReference type="STRING" id="34508.A0A4U5M5E9"/>
<proteinExistence type="predicted"/>
<gene>
    <name evidence="4" type="ORF">L596_024674</name>
</gene>
<evidence type="ECO:0000313" key="5">
    <source>
        <dbReference type="Proteomes" id="UP000298663"/>
    </source>
</evidence>
<dbReference type="InterPro" id="IPR035979">
    <property type="entry name" value="RBD_domain_sf"/>
</dbReference>
<evidence type="ECO:0000256" key="2">
    <source>
        <dbReference type="SAM" id="MobiDB-lite"/>
    </source>
</evidence>
<dbReference type="EMBL" id="AZBU02000009">
    <property type="protein sequence ID" value="TKR64081.1"/>
    <property type="molecule type" value="Genomic_DNA"/>
</dbReference>
<dbReference type="PROSITE" id="PS50102">
    <property type="entry name" value="RRM"/>
    <property type="match status" value="2"/>
</dbReference>